<name>A0A0A9ZJF5_LYGHE</name>
<accession>A0A0A9ZJF5</accession>
<evidence type="ECO:0000256" key="5">
    <source>
        <dbReference type="SAM" id="SignalP"/>
    </source>
</evidence>
<sequence>IQHKLFSHRLAISGFLGFVNLPILSCGFEGGNSSCCIVNSLLNRSGVFWDSCKRGNRKFIKMVLESTMICVDNSDFMRNGDFLPTRLQAQQDAVNLVCHSKTRSNPENNVGLLTLANVEVLATLTTDVGRIQSKLHQVNPNGDINLLTGIRIAHLALKHRQGKNHKMRIVAFVGSPIGVDDKELVKLAKRLKKEKVNVDIVSFGEEAENNDLLTLFINTLNGKEGGSSHLVSVPPGPHLSDALISSPVIQGEDGAGAAGLGGAGFEFGVDPNEDPELALALRVSMEEQRQRQDALNSATSGATAAGEAAGGQPKPEAAPGGQDTGEMAMLERALAMSLDGQPTESAPQHDFSNMTEEEQIAFAIQMSMQESENAASTSADQVKPKQEPPEEKMETEDTDDPAYVRSVLENLPGVDPGADETPKSRRDNKK</sequence>
<feature type="region of interest" description="Disordered" evidence="4">
    <location>
        <begin position="288"/>
        <end position="323"/>
    </location>
</feature>
<dbReference type="GO" id="GO:0005829">
    <property type="term" value="C:cytosol"/>
    <property type="evidence" value="ECO:0007669"/>
    <property type="project" value="TreeGrafter"/>
</dbReference>
<dbReference type="Gene3D" id="6.10.250.120">
    <property type="match status" value="1"/>
</dbReference>
<dbReference type="Pfam" id="PF02809">
    <property type="entry name" value="UIM"/>
    <property type="match status" value="3"/>
</dbReference>
<evidence type="ECO:0000259" key="6">
    <source>
        <dbReference type="PROSITE" id="PS50234"/>
    </source>
</evidence>
<reference evidence="7" key="1">
    <citation type="journal article" date="2014" name="PLoS ONE">
        <title>Transcriptome-Based Identification of ABC Transporters in the Western Tarnished Plant Bug Lygus hesperus.</title>
        <authorList>
            <person name="Hull J.J."/>
            <person name="Chaney K."/>
            <person name="Geib S.M."/>
            <person name="Fabrick J.A."/>
            <person name="Brent C.S."/>
            <person name="Walsh D."/>
            <person name="Lavine L.C."/>
        </authorList>
    </citation>
    <scope>NUCLEOTIDE SEQUENCE</scope>
</reference>
<feature type="signal peptide" evidence="5">
    <location>
        <begin position="1"/>
        <end position="27"/>
    </location>
</feature>
<evidence type="ECO:0000256" key="4">
    <source>
        <dbReference type="SAM" id="MobiDB-lite"/>
    </source>
</evidence>
<dbReference type="PROSITE" id="PS50234">
    <property type="entry name" value="VWFA"/>
    <property type="match status" value="1"/>
</dbReference>
<gene>
    <name evidence="7" type="primary">Pros54</name>
    <name evidence="7" type="ORF">CM83_33693</name>
</gene>
<proteinExistence type="inferred from homology"/>
<organism evidence="7">
    <name type="scientific">Lygus hesperus</name>
    <name type="common">Western plant bug</name>
    <dbReference type="NCBI Taxonomy" id="30085"/>
    <lineage>
        <taxon>Eukaryota</taxon>
        <taxon>Metazoa</taxon>
        <taxon>Ecdysozoa</taxon>
        <taxon>Arthropoda</taxon>
        <taxon>Hexapoda</taxon>
        <taxon>Insecta</taxon>
        <taxon>Pterygota</taxon>
        <taxon>Neoptera</taxon>
        <taxon>Paraneoptera</taxon>
        <taxon>Hemiptera</taxon>
        <taxon>Heteroptera</taxon>
        <taxon>Panheteroptera</taxon>
        <taxon>Cimicomorpha</taxon>
        <taxon>Miridae</taxon>
        <taxon>Mirini</taxon>
        <taxon>Lygus</taxon>
    </lineage>
</organism>
<dbReference type="PROSITE" id="PS50330">
    <property type="entry name" value="UIM"/>
    <property type="match status" value="2"/>
</dbReference>
<feature type="compositionally biased region" description="Basic and acidic residues" evidence="4">
    <location>
        <begin position="382"/>
        <end position="392"/>
    </location>
</feature>
<dbReference type="InterPro" id="IPR027040">
    <property type="entry name" value="PSMD4"/>
</dbReference>
<dbReference type="SMART" id="SM00327">
    <property type="entry name" value="VWA"/>
    <property type="match status" value="1"/>
</dbReference>
<dbReference type="GO" id="GO:0008540">
    <property type="term" value="C:proteasome regulatory particle, base subcomplex"/>
    <property type="evidence" value="ECO:0007669"/>
    <property type="project" value="TreeGrafter"/>
</dbReference>
<feature type="region of interest" description="Disordered" evidence="4">
    <location>
        <begin position="369"/>
        <end position="430"/>
    </location>
</feature>
<evidence type="ECO:0000256" key="2">
    <source>
        <dbReference type="ARBA" id="ARBA00014934"/>
    </source>
</evidence>
<keyword evidence="5" id="KW-0732">Signal</keyword>
<dbReference type="GO" id="GO:0043161">
    <property type="term" value="P:proteasome-mediated ubiquitin-dependent protein catabolic process"/>
    <property type="evidence" value="ECO:0007669"/>
    <property type="project" value="TreeGrafter"/>
</dbReference>
<dbReference type="Pfam" id="PF13519">
    <property type="entry name" value="VWA_2"/>
    <property type="match status" value="1"/>
</dbReference>
<feature type="compositionally biased region" description="Basic and acidic residues" evidence="4">
    <location>
        <begin position="420"/>
        <end position="430"/>
    </location>
</feature>
<feature type="compositionally biased region" description="Low complexity" evidence="4">
    <location>
        <begin position="297"/>
        <end position="311"/>
    </location>
</feature>
<dbReference type="InterPro" id="IPR036465">
    <property type="entry name" value="vWFA_dom_sf"/>
</dbReference>
<dbReference type="InterPro" id="IPR003903">
    <property type="entry name" value="UIM_dom"/>
</dbReference>
<feature type="chain" id="PRO_5002055435" description="26S proteasome non-ATPase regulatory subunit 4" evidence="5">
    <location>
        <begin position="28"/>
        <end position="430"/>
    </location>
</feature>
<feature type="domain" description="VWFA" evidence="6">
    <location>
        <begin position="66"/>
        <end position="248"/>
    </location>
</feature>
<feature type="compositionally biased region" description="Polar residues" evidence="4">
    <location>
        <begin position="369"/>
        <end position="379"/>
    </location>
</feature>
<dbReference type="CDD" id="cd01452">
    <property type="entry name" value="VWA_26S_proteasome_subunit"/>
    <property type="match status" value="1"/>
</dbReference>
<dbReference type="FunFam" id="3.40.50.410:FF:000005">
    <property type="entry name" value="26S proteasome non-ATPase regulatory subunit 4"/>
    <property type="match status" value="1"/>
</dbReference>
<protein>
    <recommendedName>
        <fullName evidence="2">26S proteasome non-ATPase regulatory subunit 4</fullName>
    </recommendedName>
</protein>
<dbReference type="PANTHER" id="PTHR10223:SF0">
    <property type="entry name" value="26S PROTEASOME NON-ATPASE REGULATORY SUBUNIT 4"/>
    <property type="match status" value="1"/>
</dbReference>
<reference evidence="7" key="2">
    <citation type="submission" date="2014-07" db="EMBL/GenBank/DDBJ databases">
        <authorList>
            <person name="Hull J."/>
        </authorList>
    </citation>
    <scope>NUCLEOTIDE SEQUENCE</scope>
</reference>
<dbReference type="GO" id="GO:0031593">
    <property type="term" value="F:polyubiquitin modification-dependent protein binding"/>
    <property type="evidence" value="ECO:0007669"/>
    <property type="project" value="TreeGrafter"/>
</dbReference>
<comment type="similarity">
    <text evidence="1">Belongs to the proteasome subunit S5A family.</text>
</comment>
<evidence type="ECO:0000256" key="3">
    <source>
        <dbReference type="ARBA" id="ARBA00022942"/>
    </source>
</evidence>
<dbReference type="Gene3D" id="1.10.287.3990">
    <property type="match status" value="1"/>
</dbReference>
<dbReference type="PANTHER" id="PTHR10223">
    <property type="entry name" value="26S PROTEASOME NON-ATPASE REGULATORY SUBUNIT 4"/>
    <property type="match status" value="1"/>
</dbReference>
<dbReference type="SMART" id="SM00726">
    <property type="entry name" value="UIM"/>
    <property type="match status" value="3"/>
</dbReference>
<dbReference type="SUPFAM" id="SSF53300">
    <property type="entry name" value="vWA-like"/>
    <property type="match status" value="1"/>
</dbReference>
<keyword evidence="3 7" id="KW-0647">Proteasome</keyword>
<dbReference type="EMBL" id="GBHO01000134">
    <property type="protein sequence ID" value="JAG43470.1"/>
    <property type="molecule type" value="Transcribed_RNA"/>
</dbReference>
<evidence type="ECO:0000313" key="7">
    <source>
        <dbReference type="EMBL" id="JAG43470.1"/>
    </source>
</evidence>
<dbReference type="Gene3D" id="3.40.50.410">
    <property type="entry name" value="von Willebrand factor, type A domain"/>
    <property type="match status" value="1"/>
</dbReference>
<dbReference type="AlphaFoldDB" id="A0A0A9ZJF5"/>
<evidence type="ECO:0000256" key="1">
    <source>
        <dbReference type="ARBA" id="ARBA00005574"/>
    </source>
</evidence>
<feature type="non-terminal residue" evidence="7">
    <location>
        <position position="1"/>
    </location>
</feature>
<dbReference type="InterPro" id="IPR002035">
    <property type="entry name" value="VWF_A"/>
</dbReference>
<dbReference type="GO" id="GO:0005634">
    <property type="term" value="C:nucleus"/>
    <property type="evidence" value="ECO:0007669"/>
    <property type="project" value="TreeGrafter"/>
</dbReference>